<comment type="caution">
    <text evidence="2">The sequence shown here is derived from an EMBL/GenBank/DDBJ whole genome shotgun (WGS) entry which is preliminary data.</text>
</comment>
<dbReference type="PIRSF" id="PIRSF000699">
    <property type="entry name" value="PTS_IILac_III"/>
    <property type="match status" value="1"/>
</dbReference>
<dbReference type="CDD" id="cd00215">
    <property type="entry name" value="PTS_IIA_lac"/>
    <property type="match status" value="1"/>
</dbReference>
<dbReference type="InterPro" id="IPR003188">
    <property type="entry name" value="PTS_IIA_lac/cel"/>
</dbReference>
<dbReference type="Pfam" id="PF02255">
    <property type="entry name" value="PTS_IIA"/>
    <property type="match status" value="1"/>
</dbReference>
<gene>
    <name evidence="2" type="ORF">KQI89_12345</name>
</gene>
<dbReference type="EMBL" id="JAHLQL010000004">
    <property type="protein sequence ID" value="MBU5592546.1"/>
    <property type="molecule type" value="Genomic_DNA"/>
</dbReference>
<dbReference type="PANTHER" id="PTHR34382">
    <property type="entry name" value="PTS SYSTEM N,N'-DIACETYLCHITOBIOSE-SPECIFIC EIIA COMPONENT"/>
    <property type="match status" value="1"/>
</dbReference>
<evidence type="ECO:0000313" key="2">
    <source>
        <dbReference type="EMBL" id="MBU5592546.1"/>
    </source>
</evidence>
<dbReference type="PROSITE" id="PS51095">
    <property type="entry name" value="PTS_EIIA_TYPE_3"/>
    <property type="match status" value="1"/>
</dbReference>
<reference evidence="2 3" key="1">
    <citation type="submission" date="2021-06" db="EMBL/GenBank/DDBJ databases">
        <authorList>
            <person name="Sun Q."/>
            <person name="Li D."/>
        </authorList>
    </citation>
    <scope>NUCLEOTIDE SEQUENCE [LARGE SCALE GENOMIC DNA]</scope>
    <source>
        <strain evidence="2 3">MSJ-4</strain>
    </source>
</reference>
<name>A0ABS6F202_9CLOT</name>
<evidence type="ECO:0000256" key="1">
    <source>
        <dbReference type="PROSITE-ProRule" id="PRU00418"/>
    </source>
</evidence>
<keyword evidence="3" id="KW-1185">Reference proteome</keyword>
<protein>
    <submittedName>
        <fullName evidence="2">PTS lactose/cellobiose transporter subunit IIA</fullName>
    </submittedName>
</protein>
<feature type="modified residue" description="Phosphohistidine; by HPr" evidence="1">
    <location>
        <position position="73"/>
    </location>
</feature>
<proteinExistence type="predicted"/>
<evidence type="ECO:0000313" key="3">
    <source>
        <dbReference type="Proteomes" id="UP000736583"/>
    </source>
</evidence>
<accession>A0ABS6F202</accession>
<dbReference type="Proteomes" id="UP000736583">
    <property type="component" value="Unassembled WGS sequence"/>
</dbReference>
<dbReference type="PANTHER" id="PTHR34382:SF7">
    <property type="entry name" value="PTS SYSTEM N,N'-DIACETYLCHITOBIOSE-SPECIFIC EIIA COMPONENT"/>
    <property type="match status" value="1"/>
</dbReference>
<sequence>MEGLIFEIIAHTGEARGYVFDALKSAKEGDFEKAKELMEKSEEESRIAHNVQTKLIQEEINGEGVQINMLLVHAQDQIMTAMSEQYLVAQMIELYKEMRGVK</sequence>
<organism evidence="2 3">
    <name type="scientific">Clostridium simiarum</name>
    <dbReference type="NCBI Taxonomy" id="2841506"/>
    <lineage>
        <taxon>Bacteria</taxon>
        <taxon>Bacillati</taxon>
        <taxon>Bacillota</taxon>
        <taxon>Clostridia</taxon>
        <taxon>Eubacteriales</taxon>
        <taxon>Clostridiaceae</taxon>
        <taxon>Clostridium</taxon>
    </lineage>
</organism>